<keyword evidence="1" id="KW-0472">Membrane</keyword>
<dbReference type="Proteomes" id="UP000008068">
    <property type="component" value="Unassembled WGS sequence"/>
</dbReference>
<accession>G0N1A7</accession>
<gene>
    <name evidence="2" type="ORF">CAEBREN_02756</name>
</gene>
<protein>
    <submittedName>
        <fullName evidence="2">Uncharacterized protein</fullName>
    </submittedName>
</protein>
<dbReference type="AlphaFoldDB" id="G0N1A7"/>
<keyword evidence="3" id="KW-1185">Reference proteome</keyword>
<evidence type="ECO:0000313" key="2">
    <source>
        <dbReference type="EMBL" id="EGT49903.1"/>
    </source>
</evidence>
<proteinExistence type="predicted"/>
<dbReference type="EMBL" id="GL379826">
    <property type="protein sequence ID" value="EGT49903.1"/>
    <property type="molecule type" value="Genomic_DNA"/>
</dbReference>
<reference evidence="3" key="1">
    <citation type="submission" date="2011-07" db="EMBL/GenBank/DDBJ databases">
        <authorList>
            <consortium name="Caenorhabditis brenneri Sequencing and Analysis Consortium"/>
            <person name="Wilson R.K."/>
        </authorList>
    </citation>
    <scope>NUCLEOTIDE SEQUENCE [LARGE SCALE GENOMIC DNA]</scope>
    <source>
        <strain evidence="3">PB2801</strain>
    </source>
</reference>
<dbReference type="InParanoid" id="G0N1A7"/>
<feature type="transmembrane region" description="Helical" evidence="1">
    <location>
        <begin position="17"/>
        <end position="45"/>
    </location>
</feature>
<dbReference type="HOGENOM" id="CLU_2028752_0_0_1"/>
<evidence type="ECO:0000313" key="3">
    <source>
        <dbReference type="Proteomes" id="UP000008068"/>
    </source>
</evidence>
<sequence>MTCCGITVGRAKRFVHYWFGCLVFLIAVLHLFMGAVLAFAIFVMFGLLEMIYDDYTIFVIAFVPSIIAIISFLICVTKLDRWAKQPRQYSQAPLKSQILTFDDIPVRFRRSIDRVDFVSNHL</sequence>
<evidence type="ECO:0000256" key="1">
    <source>
        <dbReference type="SAM" id="Phobius"/>
    </source>
</evidence>
<keyword evidence="1" id="KW-1133">Transmembrane helix</keyword>
<feature type="transmembrane region" description="Helical" evidence="1">
    <location>
        <begin position="57"/>
        <end position="77"/>
    </location>
</feature>
<name>G0N1A7_CAEBE</name>
<organism evidence="3">
    <name type="scientific">Caenorhabditis brenneri</name>
    <name type="common">Nematode worm</name>
    <dbReference type="NCBI Taxonomy" id="135651"/>
    <lineage>
        <taxon>Eukaryota</taxon>
        <taxon>Metazoa</taxon>
        <taxon>Ecdysozoa</taxon>
        <taxon>Nematoda</taxon>
        <taxon>Chromadorea</taxon>
        <taxon>Rhabditida</taxon>
        <taxon>Rhabditina</taxon>
        <taxon>Rhabditomorpha</taxon>
        <taxon>Rhabditoidea</taxon>
        <taxon>Rhabditidae</taxon>
        <taxon>Peloderinae</taxon>
        <taxon>Caenorhabditis</taxon>
    </lineage>
</organism>
<keyword evidence="1" id="KW-0812">Transmembrane</keyword>